<dbReference type="AlphaFoldDB" id="A0A4R7VB00"/>
<reference evidence="1 2" key="1">
    <citation type="submission" date="2019-03" db="EMBL/GenBank/DDBJ databases">
        <title>Genomic Encyclopedia of Archaeal and Bacterial Type Strains, Phase II (KMG-II): from individual species to whole genera.</title>
        <authorList>
            <person name="Goeker M."/>
        </authorList>
    </citation>
    <scope>NUCLEOTIDE SEQUENCE [LARGE SCALE GENOMIC DNA]</scope>
    <source>
        <strain evidence="1 2">DSM 45499</strain>
    </source>
</reference>
<keyword evidence="2" id="KW-1185">Reference proteome</keyword>
<dbReference type="OrthoDB" id="3370158at2"/>
<proteinExistence type="predicted"/>
<evidence type="ECO:0000313" key="1">
    <source>
        <dbReference type="EMBL" id="TDV46149.1"/>
    </source>
</evidence>
<accession>A0A4R7VB00</accession>
<dbReference type="InterPro" id="IPR046003">
    <property type="entry name" value="DUF5959"/>
</dbReference>
<dbReference type="Proteomes" id="UP000294927">
    <property type="component" value="Unassembled WGS sequence"/>
</dbReference>
<comment type="caution">
    <text evidence="1">The sequence shown here is derived from an EMBL/GenBank/DDBJ whole genome shotgun (WGS) entry which is preliminary data.</text>
</comment>
<name>A0A4R7VB00_9PSEU</name>
<organism evidence="1 2">
    <name type="scientific">Actinophytocola oryzae</name>
    <dbReference type="NCBI Taxonomy" id="502181"/>
    <lineage>
        <taxon>Bacteria</taxon>
        <taxon>Bacillati</taxon>
        <taxon>Actinomycetota</taxon>
        <taxon>Actinomycetes</taxon>
        <taxon>Pseudonocardiales</taxon>
        <taxon>Pseudonocardiaceae</taxon>
    </lineage>
</organism>
<dbReference type="RefSeq" id="WP_133905812.1">
    <property type="nucleotide sequence ID" value="NZ_SOCP01000011.1"/>
</dbReference>
<dbReference type="Pfam" id="PF19384">
    <property type="entry name" value="DUF5959"/>
    <property type="match status" value="1"/>
</dbReference>
<evidence type="ECO:0000313" key="2">
    <source>
        <dbReference type="Proteomes" id="UP000294927"/>
    </source>
</evidence>
<gene>
    <name evidence="1" type="ORF">CLV71_111107</name>
</gene>
<sequence length="138" mass="15605">MADEWIELIRLEGEGNSLVVRVAGDPDDELLTAQLVVTSNFVSGRLETKLFPEDLREWQEALDELDAGYDISWREEGGIPAVLVAHDPDNERVHVTVRDDESTLTSVTISVPLSDSWFDEAYERLDRTWKAFPMAEKG</sequence>
<protein>
    <submittedName>
        <fullName evidence="1">Uncharacterized protein</fullName>
    </submittedName>
</protein>
<dbReference type="EMBL" id="SOCP01000011">
    <property type="protein sequence ID" value="TDV46149.1"/>
    <property type="molecule type" value="Genomic_DNA"/>
</dbReference>